<organism evidence="3 4">
    <name type="scientific">Allosphingosinicella deserti</name>
    <dbReference type="NCBI Taxonomy" id="2116704"/>
    <lineage>
        <taxon>Bacteria</taxon>
        <taxon>Pseudomonadati</taxon>
        <taxon>Pseudomonadota</taxon>
        <taxon>Alphaproteobacteria</taxon>
        <taxon>Sphingomonadales</taxon>
        <taxon>Sphingomonadaceae</taxon>
        <taxon>Allosphingosinicella</taxon>
    </lineage>
</organism>
<name>A0A2P7QRP0_9SPHN</name>
<dbReference type="AlphaFoldDB" id="A0A2P7QRP0"/>
<accession>A0A2P7QRP0</accession>
<feature type="transmembrane region" description="Helical" evidence="1">
    <location>
        <begin position="268"/>
        <end position="289"/>
    </location>
</feature>
<keyword evidence="4" id="KW-1185">Reference proteome</keyword>
<keyword evidence="1" id="KW-0472">Membrane</keyword>
<proteinExistence type="predicted"/>
<dbReference type="InterPro" id="IPR007349">
    <property type="entry name" value="DUF418"/>
</dbReference>
<feature type="transmembrane region" description="Helical" evidence="1">
    <location>
        <begin position="295"/>
        <end position="323"/>
    </location>
</feature>
<feature type="transmembrane region" description="Helical" evidence="1">
    <location>
        <begin position="234"/>
        <end position="256"/>
    </location>
</feature>
<gene>
    <name evidence="3" type="ORF">C7I55_09755</name>
</gene>
<comment type="caution">
    <text evidence="3">The sequence shown here is derived from an EMBL/GenBank/DDBJ whole genome shotgun (WGS) entry which is preliminary data.</text>
</comment>
<feature type="transmembrane region" description="Helical" evidence="1">
    <location>
        <begin position="374"/>
        <end position="396"/>
    </location>
</feature>
<dbReference type="EMBL" id="PXYI01000003">
    <property type="protein sequence ID" value="PSJ40600.1"/>
    <property type="molecule type" value="Genomic_DNA"/>
</dbReference>
<feature type="transmembrane region" description="Helical" evidence="1">
    <location>
        <begin position="39"/>
        <end position="57"/>
    </location>
</feature>
<feature type="transmembrane region" description="Helical" evidence="1">
    <location>
        <begin position="88"/>
        <end position="111"/>
    </location>
</feature>
<feature type="transmembrane region" description="Helical" evidence="1">
    <location>
        <begin position="164"/>
        <end position="182"/>
    </location>
</feature>
<feature type="domain" description="DUF418" evidence="2">
    <location>
        <begin position="250"/>
        <end position="412"/>
    </location>
</feature>
<evidence type="ECO:0000256" key="1">
    <source>
        <dbReference type="SAM" id="Phobius"/>
    </source>
</evidence>
<evidence type="ECO:0000313" key="4">
    <source>
        <dbReference type="Proteomes" id="UP000241167"/>
    </source>
</evidence>
<dbReference type="Proteomes" id="UP000241167">
    <property type="component" value="Unassembled WGS sequence"/>
</dbReference>
<dbReference type="InterPro" id="IPR052529">
    <property type="entry name" value="Bact_Transport_Assoc"/>
</dbReference>
<dbReference type="OrthoDB" id="9807744at2"/>
<feature type="transmembrane region" description="Helical" evidence="1">
    <location>
        <begin position="131"/>
        <end position="152"/>
    </location>
</feature>
<reference evidence="3 4" key="1">
    <citation type="submission" date="2018-03" db="EMBL/GenBank/DDBJ databases">
        <title>The draft genome of Sphingosinicella sp. GL-C-18.</title>
        <authorList>
            <person name="Liu L."/>
            <person name="Li L."/>
            <person name="Liang L."/>
            <person name="Zhang X."/>
            <person name="Wang T."/>
        </authorList>
    </citation>
    <scope>NUCLEOTIDE SEQUENCE [LARGE SCALE GENOMIC DNA]</scope>
    <source>
        <strain evidence="3 4">GL-C-18</strain>
    </source>
</reference>
<keyword evidence="1" id="KW-1133">Transmembrane helix</keyword>
<sequence>MNAHQDISTSGTHAAGPPDDVARTILTGGRLAHIDALRALALLGVIVMNIGSMVMAVNGRATFAAAGPTDLAAAAVDLILFQGKARSCFAFLFGAGFAILMLRSQTCGTGFPAFYARRMLVLLGFGLVNQVFLFWGDILVTYALLGFALIMVRHWAIDRLLKTGLALVLAPPLIAAALELAVGGPLPNLIETSRGAEAAAALAAYTSPSYADAVAQNIRTGLREFGVNTPHMTLYNLSVLGLFLLGAWSVRTGLLLDPAAHRRLLRRLAAIAIPIGSVLSVASSLPFLGVRATGAAHAAITAAYVGVPILAFGYLAAFALLLARRPSPPRRPSPLQAFLAPAGRMSLTNYLASGALGCWVFYGYGLGQLERLNLFGLTAVAVLLFVALALLSRLWLARFRQGPAEWLWRRLSGSA</sequence>
<dbReference type="Pfam" id="PF04235">
    <property type="entry name" value="DUF418"/>
    <property type="match status" value="1"/>
</dbReference>
<protein>
    <recommendedName>
        <fullName evidence="2">DUF418 domain-containing protein</fullName>
    </recommendedName>
</protein>
<dbReference type="RefSeq" id="WP_106512752.1">
    <property type="nucleotide sequence ID" value="NZ_PXYI01000003.1"/>
</dbReference>
<keyword evidence="1" id="KW-0812">Transmembrane</keyword>
<feature type="transmembrane region" description="Helical" evidence="1">
    <location>
        <begin position="344"/>
        <end position="362"/>
    </location>
</feature>
<dbReference type="PANTHER" id="PTHR30590">
    <property type="entry name" value="INNER MEMBRANE PROTEIN"/>
    <property type="match status" value="1"/>
</dbReference>
<dbReference type="PANTHER" id="PTHR30590:SF2">
    <property type="entry name" value="INNER MEMBRANE PROTEIN"/>
    <property type="match status" value="1"/>
</dbReference>
<evidence type="ECO:0000313" key="3">
    <source>
        <dbReference type="EMBL" id="PSJ40600.1"/>
    </source>
</evidence>
<evidence type="ECO:0000259" key="2">
    <source>
        <dbReference type="Pfam" id="PF04235"/>
    </source>
</evidence>